<protein>
    <submittedName>
        <fullName evidence="2">Uncharacterized protein</fullName>
    </submittedName>
</protein>
<gene>
    <name evidence="2" type="ORF">ENR64_22740</name>
</gene>
<feature type="compositionally biased region" description="Polar residues" evidence="1">
    <location>
        <begin position="71"/>
        <end position="85"/>
    </location>
</feature>
<accession>A0A7C3KHK1</accession>
<reference evidence="2" key="1">
    <citation type="journal article" date="2020" name="mSystems">
        <title>Genome- and Community-Level Interaction Insights into Carbon Utilization and Element Cycling Functions of Hydrothermarchaeota in Hydrothermal Sediment.</title>
        <authorList>
            <person name="Zhou Z."/>
            <person name="Liu Y."/>
            <person name="Xu W."/>
            <person name="Pan J."/>
            <person name="Luo Z.H."/>
            <person name="Li M."/>
        </authorList>
    </citation>
    <scope>NUCLEOTIDE SEQUENCE [LARGE SCALE GENOMIC DNA]</scope>
    <source>
        <strain evidence="2">SpSt-418</strain>
    </source>
</reference>
<dbReference type="AlphaFoldDB" id="A0A7C3KHK1"/>
<proteinExistence type="predicted"/>
<evidence type="ECO:0000313" key="2">
    <source>
        <dbReference type="EMBL" id="HFN00511.1"/>
    </source>
</evidence>
<sequence>MLFGLGTASAGLAQVTSSPSAINQLTEPNHPISTRAADLQREVFADVTLPSSEMPDLEPPLAEAAIAQTESPAPSIHQSTNSTEPTVRPVEQGVRVPPSLNEGVEIGRIFIYLRNPTDNGSQNDLLKQQIEDAFGLRAGGSFSSLFAEKGINQVEQLPFVQTAEYRLYEAETPGRVIVAVLVTLQPQEPEPEQPIKKPSGILVNGDFSQFPTLYVSDRALVKTILNAGFGVFSDTNSWFGSTSDFVRGSYQPRGTITWPELYVEAAILDMRMILIKTSGFNVYEWLKPAFCRL</sequence>
<comment type="caution">
    <text evidence="2">The sequence shown here is derived from an EMBL/GenBank/DDBJ whole genome shotgun (WGS) entry which is preliminary data.</text>
</comment>
<dbReference type="EMBL" id="DSRU01000324">
    <property type="protein sequence ID" value="HFN00511.1"/>
    <property type="molecule type" value="Genomic_DNA"/>
</dbReference>
<feature type="region of interest" description="Disordered" evidence="1">
    <location>
        <begin position="71"/>
        <end position="91"/>
    </location>
</feature>
<name>A0A7C3KHK1_9CYAN</name>
<evidence type="ECO:0000256" key="1">
    <source>
        <dbReference type="SAM" id="MobiDB-lite"/>
    </source>
</evidence>
<organism evidence="2">
    <name type="scientific">Oscillatoriales cyanobacterium SpSt-418</name>
    <dbReference type="NCBI Taxonomy" id="2282169"/>
    <lineage>
        <taxon>Bacteria</taxon>
        <taxon>Bacillati</taxon>
        <taxon>Cyanobacteriota</taxon>
        <taxon>Cyanophyceae</taxon>
        <taxon>Oscillatoriophycideae</taxon>
        <taxon>Oscillatoriales</taxon>
    </lineage>
</organism>